<feature type="transmembrane region" description="Helical" evidence="8">
    <location>
        <begin position="227"/>
        <end position="244"/>
    </location>
</feature>
<dbReference type="CDD" id="cd13959">
    <property type="entry name" value="PT_UbiA_COQ2"/>
    <property type="match status" value="1"/>
</dbReference>
<evidence type="ECO:0000256" key="4">
    <source>
        <dbReference type="ARBA" id="ARBA00022679"/>
    </source>
</evidence>
<evidence type="ECO:0000256" key="1">
    <source>
        <dbReference type="ARBA" id="ARBA00001946"/>
    </source>
</evidence>
<evidence type="ECO:0000256" key="6">
    <source>
        <dbReference type="ARBA" id="ARBA00022989"/>
    </source>
</evidence>
<dbReference type="PANTHER" id="PTHR11048:SF28">
    <property type="entry name" value="4-HYDROXYBENZOATE POLYPRENYLTRANSFERASE, MITOCHONDRIAL"/>
    <property type="match status" value="1"/>
</dbReference>
<protein>
    <submittedName>
        <fullName evidence="9 10">Uncharacterized protein</fullName>
    </submittedName>
</protein>
<reference evidence="10" key="2">
    <citation type="submission" date="2018-02" db="UniProtKB">
        <authorList>
            <consortium name="EnsemblPlants"/>
        </authorList>
    </citation>
    <scope>IDENTIFICATION</scope>
    <source>
        <strain evidence="10">Williams 82</strain>
    </source>
</reference>
<reference evidence="9 10" key="1">
    <citation type="journal article" date="2010" name="Nature">
        <title>Genome sequence of the palaeopolyploid soybean.</title>
        <authorList>
            <person name="Schmutz J."/>
            <person name="Cannon S.B."/>
            <person name="Schlueter J."/>
            <person name="Ma J."/>
            <person name="Mitros T."/>
            <person name="Nelson W."/>
            <person name="Hyten D.L."/>
            <person name="Song Q."/>
            <person name="Thelen J.J."/>
            <person name="Cheng J."/>
            <person name="Xu D."/>
            <person name="Hellsten U."/>
            <person name="May G.D."/>
            <person name="Yu Y."/>
            <person name="Sakurai T."/>
            <person name="Umezawa T."/>
            <person name="Bhattacharyya M.K."/>
            <person name="Sandhu D."/>
            <person name="Valliyodan B."/>
            <person name="Lindquist E."/>
            <person name="Peto M."/>
            <person name="Grant D."/>
            <person name="Shu S."/>
            <person name="Goodstein D."/>
            <person name="Barry K."/>
            <person name="Futrell-Griggs M."/>
            <person name="Abernathy B."/>
            <person name="Du J."/>
            <person name="Tian Z."/>
            <person name="Zhu L."/>
            <person name="Gill N."/>
            <person name="Joshi T."/>
            <person name="Libault M."/>
            <person name="Sethuraman A."/>
            <person name="Zhang X.-C."/>
            <person name="Shinozaki K."/>
            <person name="Nguyen H.T."/>
            <person name="Wing R.A."/>
            <person name="Cregan P."/>
            <person name="Specht J."/>
            <person name="Grimwood J."/>
            <person name="Rokhsar D."/>
            <person name="Stacey G."/>
            <person name="Shoemaker R.C."/>
            <person name="Jackson S.A."/>
        </authorList>
    </citation>
    <scope>NUCLEOTIDE SEQUENCE</scope>
    <source>
        <strain evidence="10">cv. Williams 82</strain>
        <tissue evidence="9">Callus</tissue>
    </source>
</reference>
<keyword evidence="7 8" id="KW-0472">Membrane</keyword>
<dbReference type="EnsemblPlants" id="KRH00494">
    <property type="protein sequence ID" value="KRH00494"/>
    <property type="gene ID" value="GLYMA_18G216400"/>
</dbReference>
<dbReference type="Gene3D" id="1.20.120.1780">
    <property type="entry name" value="UbiA prenyltransferase"/>
    <property type="match status" value="1"/>
</dbReference>
<evidence type="ECO:0000313" key="10">
    <source>
        <dbReference type="EnsemblPlants" id="KRH00494"/>
    </source>
</evidence>
<reference evidence="9" key="3">
    <citation type="submission" date="2018-07" db="EMBL/GenBank/DDBJ databases">
        <title>WGS assembly of Glycine max.</title>
        <authorList>
            <person name="Schmutz J."/>
            <person name="Cannon S."/>
            <person name="Schlueter J."/>
            <person name="Ma J."/>
            <person name="Mitros T."/>
            <person name="Nelson W."/>
            <person name="Hyten D."/>
            <person name="Song Q."/>
            <person name="Thelen J."/>
            <person name="Cheng J."/>
            <person name="Xu D."/>
            <person name="Hellsten U."/>
            <person name="May G."/>
            <person name="Yu Y."/>
            <person name="Sakurai T."/>
            <person name="Umezawa T."/>
            <person name="Bhattacharyya M."/>
            <person name="Sandhu D."/>
            <person name="Valliyodan B."/>
            <person name="Lindquist E."/>
            <person name="Peto M."/>
            <person name="Grant D."/>
            <person name="Shu S."/>
            <person name="Goodstein D."/>
            <person name="Barry K."/>
            <person name="Futrell-Griggs M."/>
            <person name="Abernathy B."/>
            <person name="Du J."/>
            <person name="Tian Z."/>
            <person name="Zhu L."/>
            <person name="Gill N."/>
            <person name="Joshi T."/>
            <person name="Libault M."/>
            <person name="Sethuraman A."/>
            <person name="Zhang X."/>
            <person name="Shinozaki K."/>
            <person name="Nguyen H."/>
            <person name="Wing R."/>
            <person name="Cregan P."/>
            <person name="Specht J."/>
            <person name="Grimwood J."/>
            <person name="Rokhsar D."/>
            <person name="Stacey G."/>
            <person name="Shoemaker R."/>
            <person name="Jackson S."/>
        </authorList>
    </citation>
    <scope>NUCLEOTIDE SEQUENCE</scope>
    <source>
        <tissue evidence="9">Callus</tissue>
    </source>
</reference>
<dbReference type="InterPro" id="IPR039653">
    <property type="entry name" value="Prenyltransferase"/>
</dbReference>
<dbReference type="Pfam" id="PF01040">
    <property type="entry name" value="UbiA"/>
    <property type="match status" value="1"/>
</dbReference>
<feature type="transmembrane region" description="Helical" evidence="8">
    <location>
        <begin position="152"/>
        <end position="173"/>
    </location>
</feature>
<dbReference type="AlphaFoldDB" id="A0A0R0F2Y5"/>
<feature type="transmembrane region" description="Helical" evidence="8">
    <location>
        <begin position="123"/>
        <end position="146"/>
    </location>
</feature>
<comment type="cofactor">
    <cofactor evidence="1">
        <name>Mg(2+)</name>
        <dbReference type="ChEBI" id="CHEBI:18420"/>
    </cofactor>
</comment>
<evidence type="ECO:0000256" key="3">
    <source>
        <dbReference type="ARBA" id="ARBA00005985"/>
    </source>
</evidence>
<keyword evidence="4" id="KW-0808">Transferase</keyword>
<proteinExistence type="inferred from homology"/>
<dbReference type="ExpressionAtlas" id="A0A0R0F2Y5">
    <property type="expression patterns" value="baseline and differential"/>
</dbReference>
<evidence type="ECO:0000313" key="9">
    <source>
        <dbReference type="EMBL" id="KRH00494.1"/>
    </source>
</evidence>
<accession>A0A0R0F2Y5</accession>
<dbReference type="EMBL" id="CM000851">
    <property type="protein sequence ID" value="KRH00494.1"/>
    <property type="molecule type" value="Genomic_DNA"/>
</dbReference>
<dbReference type="Gramene" id="KRH00494">
    <property type="protein sequence ID" value="KRH00494"/>
    <property type="gene ID" value="GLYMA_18G216400"/>
</dbReference>
<sequence length="303" mass="33505">MASALISRSSRRFLKPCSSSVSLYPAIFNPVISSQQSASQNPSQNPPFKLPQLQSFNFEFRKTTGSLSSFHLVAHVSTWPSKENKNHQSGGNVSSSWVELYLPRKVQPYARLARLDKPIGTWLLLWPCMCRVLGASSLLLVFSYPLMKRFTFWPQAFLGLTFNWGALLGWAAIKGSLDPSIVLPLYASGVFWTLVYDTIYAHQDKEDDLKVGVKSTALRFGDSTKEWITGFGIACLGGLAVSGFNAEIGWPYYASLAVASGHLGWQIWTVDLSSRADCNRKFVSNKWFGAIIFGGILAGRLSS</sequence>
<keyword evidence="5 8" id="KW-0812">Transmembrane</keyword>
<evidence type="ECO:0000256" key="5">
    <source>
        <dbReference type="ARBA" id="ARBA00022692"/>
    </source>
</evidence>
<keyword evidence="11" id="KW-1185">Reference proteome</keyword>
<evidence type="ECO:0000256" key="7">
    <source>
        <dbReference type="ARBA" id="ARBA00023136"/>
    </source>
</evidence>
<evidence type="ECO:0000256" key="2">
    <source>
        <dbReference type="ARBA" id="ARBA00004141"/>
    </source>
</evidence>
<dbReference type="GO" id="GO:0016020">
    <property type="term" value="C:membrane"/>
    <property type="evidence" value="ECO:0007669"/>
    <property type="project" value="UniProtKB-SubCell"/>
</dbReference>
<name>A0A0R0F2Y5_SOYBN</name>
<dbReference type="Proteomes" id="UP000008827">
    <property type="component" value="Chromosome 18"/>
</dbReference>
<gene>
    <name evidence="10" type="primary">LOC100797753</name>
    <name evidence="9" type="ORF">GLYMA_18G216400</name>
</gene>
<comment type="subcellular location">
    <subcellularLocation>
        <location evidence="2">Membrane</location>
        <topology evidence="2">Multi-pass membrane protein</topology>
    </subcellularLocation>
</comment>
<evidence type="ECO:0000313" key="11">
    <source>
        <dbReference type="Proteomes" id="UP000008827"/>
    </source>
</evidence>
<comment type="similarity">
    <text evidence="3">Belongs to the UbiA prenyltransferase family.</text>
</comment>
<dbReference type="GO" id="GO:0016765">
    <property type="term" value="F:transferase activity, transferring alkyl or aryl (other than methyl) groups"/>
    <property type="evidence" value="ECO:0007669"/>
    <property type="project" value="InterPro"/>
</dbReference>
<dbReference type="InterPro" id="IPR000537">
    <property type="entry name" value="UbiA_prenyltransferase"/>
</dbReference>
<dbReference type="PANTHER" id="PTHR11048">
    <property type="entry name" value="PRENYLTRANSFERASES"/>
    <property type="match status" value="1"/>
</dbReference>
<evidence type="ECO:0000256" key="8">
    <source>
        <dbReference type="SAM" id="Phobius"/>
    </source>
</evidence>
<organism evidence="9">
    <name type="scientific">Glycine max</name>
    <name type="common">Soybean</name>
    <name type="synonym">Glycine hispida</name>
    <dbReference type="NCBI Taxonomy" id="3847"/>
    <lineage>
        <taxon>Eukaryota</taxon>
        <taxon>Viridiplantae</taxon>
        <taxon>Streptophyta</taxon>
        <taxon>Embryophyta</taxon>
        <taxon>Tracheophyta</taxon>
        <taxon>Spermatophyta</taxon>
        <taxon>Magnoliopsida</taxon>
        <taxon>eudicotyledons</taxon>
        <taxon>Gunneridae</taxon>
        <taxon>Pentapetalae</taxon>
        <taxon>rosids</taxon>
        <taxon>fabids</taxon>
        <taxon>Fabales</taxon>
        <taxon>Fabaceae</taxon>
        <taxon>Papilionoideae</taxon>
        <taxon>50 kb inversion clade</taxon>
        <taxon>NPAAA clade</taxon>
        <taxon>indigoferoid/millettioid clade</taxon>
        <taxon>Phaseoleae</taxon>
        <taxon>Glycine</taxon>
        <taxon>Glycine subgen. Soja</taxon>
    </lineage>
</organism>
<dbReference type="FunFam" id="1.20.120.1780:FF:000001">
    <property type="entry name" value="4-hydroxybenzoate octaprenyltransferase"/>
    <property type="match status" value="1"/>
</dbReference>
<feature type="transmembrane region" description="Helical" evidence="8">
    <location>
        <begin position="282"/>
        <end position="301"/>
    </location>
</feature>
<keyword evidence="6 8" id="KW-1133">Transmembrane helix</keyword>